<sequence length="152" mass="17135">MQADNGTGIIKDDQEPQRPRQPKRHQPWSSSTVHAIEFSNHHHTPTTPTREPRQAVSGSKRKTYTTTPTHATPPPTTHPQTPTNTTPPPACRKPAKTPTNTHTQKHQPHHTDETHHERNNAEREPRIGVPVRIQKASSQNAICKYKQIQTTS</sequence>
<evidence type="ECO:0000256" key="1">
    <source>
        <dbReference type="SAM" id="MobiDB-lite"/>
    </source>
</evidence>
<proteinExistence type="predicted"/>
<evidence type="ECO:0000313" key="2">
    <source>
        <dbReference type="EMBL" id="AEK30971.1"/>
    </source>
</evidence>
<dbReference type="EMBL" id="CP002915">
    <property type="protein sequence ID" value="AEK30971.1"/>
    <property type="molecule type" value="Genomic_DNA"/>
</dbReference>
<accession>A0A806FV24</accession>
<name>A0A806FV24_BIFAN</name>
<feature type="region of interest" description="Disordered" evidence="1">
    <location>
        <begin position="1"/>
        <end position="129"/>
    </location>
</feature>
<reference evidence="2 3" key="1">
    <citation type="journal article" date="2011" name="J. Bacteriol.">
        <title>Genome Sequence of the Probiotic Strain Bifidobacterium animalis subsp. lactis CNCM I-2494.</title>
        <authorList>
            <person name="Chervaux C."/>
            <person name="Grimaldi C."/>
            <person name="Bolotin A."/>
            <person name="Quinquis B."/>
            <person name="Legrain-Raspaud S."/>
            <person name="van Hylckama Vlieg J.E."/>
            <person name="Denariaz G."/>
            <person name="Smokvina T."/>
        </authorList>
    </citation>
    <scope>NUCLEOTIDE SEQUENCE [LARGE SCALE GENOMIC DNA]</scope>
    <source>
        <strain evidence="2 3">CNCM I-2494</strain>
    </source>
</reference>
<gene>
    <name evidence="2" type="ORF">BALAC2494_01516</name>
</gene>
<feature type="compositionally biased region" description="Basic and acidic residues" evidence="1">
    <location>
        <begin position="109"/>
        <end position="126"/>
    </location>
</feature>
<dbReference type="KEGG" id="bnm:BALAC2494_01516"/>
<evidence type="ECO:0000313" key="3">
    <source>
        <dbReference type="Proteomes" id="UP000008394"/>
    </source>
</evidence>
<organism evidence="2 3">
    <name type="scientific">Bifidobacterium animalis subsp. lactis CNCM I-2494</name>
    <dbReference type="NCBI Taxonomy" id="1042403"/>
    <lineage>
        <taxon>Bacteria</taxon>
        <taxon>Bacillati</taxon>
        <taxon>Actinomycetota</taxon>
        <taxon>Actinomycetes</taxon>
        <taxon>Bifidobacteriales</taxon>
        <taxon>Bifidobacteriaceae</taxon>
        <taxon>Bifidobacterium</taxon>
    </lineage>
</organism>
<dbReference type="AlphaFoldDB" id="A0A806FV24"/>
<protein>
    <submittedName>
        <fullName evidence="2">Uncharacterized protein</fullName>
    </submittedName>
</protein>
<dbReference type="Proteomes" id="UP000008394">
    <property type="component" value="Chromosome"/>
</dbReference>